<keyword evidence="10" id="KW-1185">Reference proteome</keyword>
<dbReference type="InterPro" id="IPR001915">
    <property type="entry name" value="Peptidase_M48"/>
</dbReference>
<keyword evidence="2" id="KW-0479">Metal-binding</keyword>
<gene>
    <name evidence="9" type="ORF">GCM10007860_32670</name>
</gene>
<dbReference type="InterPro" id="IPR051156">
    <property type="entry name" value="Mito/Outer_Membr_Metalloprot"/>
</dbReference>
<comment type="cofactor">
    <cofactor evidence="6">
        <name>Zn(2+)</name>
        <dbReference type="ChEBI" id="CHEBI:29105"/>
    </cofactor>
    <text evidence="6">Binds 1 zinc ion per subunit.</text>
</comment>
<dbReference type="PANTHER" id="PTHR22726">
    <property type="entry name" value="METALLOENDOPEPTIDASE OMA1"/>
    <property type="match status" value="1"/>
</dbReference>
<keyword evidence="1 6" id="KW-0645">Protease</keyword>
<accession>A0ABQ6BZZ2</accession>
<name>A0ABQ6BZZ2_9NEIS</name>
<evidence type="ECO:0000256" key="6">
    <source>
        <dbReference type="RuleBase" id="RU003983"/>
    </source>
</evidence>
<evidence type="ECO:0000256" key="5">
    <source>
        <dbReference type="ARBA" id="ARBA00023049"/>
    </source>
</evidence>
<evidence type="ECO:0000256" key="2">
    <source>
        <dbReference type="ARBA" id="ARBA00022723"/>
    </source>
</evidence>
<keyword evidence="4 6" id="KW-0862">Zinc</keyword>
<protein>
    <submittedName>
        <fullName evidence="9">Peptidase M48</fullName>
    </submittedName>
</protein>
<dbReference type="EMBL" id="BSOZ01000091">
    <property type="protein sequence ID" value="GLS06101.1"/>
    <property type="molecule type" value="Genomic_DNA"/>
</dbReference>
<keyword evidence="5 6" id="KW-0482">Metalloprotease</keyword>
<keyword evidence="3 6" id="KW-0378">Hydrolase</keyword>
<comment type="similarity">
    <text evidence="6">Belongs to the peptidase M48 family.</text>
</comment>
<keyword evidence="7" id="KW-0732">Signal</keyword>
<dbReference type="RefSeq" id="WP_018747246.1">
    <property type="nucleotide sequence ID" value="NZ_BAABUF010000014.1"/>
</dbReference>
<evidence type="ECO:0000256" key="7">
    <source>
        <dbReference type="SAM" id="SignalP"/>
    </source>
</evidence>
<comment type="caution">
    <text evidence="9">The sequence shown here is derived from an EMBL/GenBank/DDBJ whole genome shotgun (WGS) entry which is preliminary data.</text>
</comment>
<evidence type="ECO:0000256" key="4">
    <source>
        <dbReference type="ARBA" id="ARBA00022833"/>
    </source>
</evidence>
<evidence type="ECO:0000313" key="9">
    <source>
        <dbReference type="EMBL" id="GLS06101.1"/>
    </source>
</evidence>
<feature type="chain" id="PRO_5047205598" evidence="7">
    <location>
        <begin position="21"/>
        <end position="288"/>
    </location>
</feature>
<evidence type="ECO:0000256" key="1">
    <source>
        <dbReference type="ARBA" id="ARBA00022670"/>
    </source>
</evidence>
<evidence type="ECO:0000259" key="8">
    <source>
        <dbReference type="Pfam" id="PF01435"/>
    </source>
</evidence>
<feature type="domain" description="Peptidase M48" evidence="8">
    <location>
        <begin position="83"/>
        <end position="265"/>
    </location>
</feature>
<feature type="signal peptide" evidence="7">
    <location>
        <begin position="1"/>
        <end position="20"/>
    </location>
</feature>
<dbReference type="Gene3D" id="3.30.2010.10">
    <property type="entry name" value="Metalloproteases ('zincins'), catalytic domain"/>
    <property type="match status" value="1"/>
</dbReference>
<evidence type="ECO:0000256" key="3">
    <source>
        <dbReference type="ARBA" id="ARBA00022801"/>
    </source>
</evidence>
<sequence>MKASKLLCALALAAALPAQALDLGKIVDKLNENPDLVNAVGGVIQNTVDANRTIGPQEEATIGDGLAANLLGAAPLVKDAELQRYVNQVGQWLASRSDSPGLNWRFGVIDSPNVNSFATPGGVILITRGLYRELRNESELAGVLAHEINHVLLHHQIRAIQSGKGREALGSALQGFTSYKQGNARQLGANAISGMSEVFVRGLDKDDEYEADVRGMVLAARAGYNPYSLVSVLQTLGEINPSDSTVQLMFSTHPTPAERLNKIDQVVGDKLERYADGVEETRRFYRLK</sequence>
<reference evidence="10" key="1">
    <citation type="journal article" date="2019" name="Int. J. Syst. Evol. Microbiol.">
        <title>The Global Catalogue of Microorganisms (GCM) 10K type strain sequencing project: providing services to taxonomists for standard genome sequencing and annotation.</title>
        <authorList>
            <consortium name="The Broad Institute Genomics Platform"/>
            <consortium name="The Broad Institute Genome Sequencing Center for Infectious Disease"/>
            <person name="Wu L."/>
            <person name="Ma J."/>
        </authorList>
    </citation>
    <scope>NUCLEOTIDE SEQUENCE [LARGE SCALE GENOMIC DNA]</scope>
    <source>
        <strain evidence="10">NBRC 104970</strain>
    </source>
</reference>
<dbReference type="PANTHER" id="PTHR22726:SF1">
    <property type="entry name" value="METALLOENDOPEPTIDASE OMA1, MITOCHONDRIAL"/>
    <property type="match status" value="1"/>
</dbReference>
<evidence type="ECO:0000313" key="10">
    <source>
        <dbReference type="Proteomes" id="UP001156836"/>
    </source>
</evidence>
<dbReference type="Pfam" id="PF01435">
    <property type="entry name" value="Peptidase_M48"/>
    <property type="match status" value="1"/>
</dbReference>
<proteinExistence type="inferred from homology"/>
<organism evidence="9 10">
    <name type="scientific">Chitiniphilus shinanonensis</name>
    <dbReference type="NCBI Taxonomy" id="553088"/>
    <lineage>
        <taxon>Bacteria</taxon>
        <taxon>Pseudomonadati</taxon>
        <taxon>Pseudomonadota</taxon>
        <taxon>Betaproteobacteria</taxon>
        <taxon>Neisseriales</taxon>
        <taxon>Chitinibacteraceae</taxon>
        <taxon>Chitiniphilus</taxon>
    </lineage>
</organism>
<dbReference type="Proteomes" id="UP001156836">
    <property type="component" value="Unassembled WGS sequence"/>
</dbReference>